<reference evidence="2" key="1">
    <citation type="submission" date="2020-11" db="EMBL/GenBank/DDBJ databases">
        <title>Nocardioides sp. nov., isolated from Soil of Cynanchum wilfordii Hemsley rhizosphere.</title>
        <authorList>
            <person name="Lee J.-S."/>
            <person name="Suh M.K."/>
            <person name="Kim J.-S."/>
        </authorList>
    </citation>
    <scope>NUCLEOTIDE SEQUENCE</scope>
    <source>
        <strain evidence="2">KCTC 19275</strain>
    </source>
</reference>
<name>A0A930VE59_9ACTN</name>
<dbReference type="RefSeq" id="WP_194705440.1">
    <property type="nucleotide sequence ID" value="NZ_JADKPN010000001.1"/>
</dbReference>
<evidence type="ECO:0000256" key="1">
    <source>
        <dbReference type="SAM" id="Phobius"/>
    </source>
</evidence>
<feature type="transmembrane region" description="Helical" evidence="1">
    <location>
        <begin position="12"/>
        <end position="31"/>
    </location>
</feature>
<evidence type="ECO:0000313" key="2">
    <source>
        <dbReference type="EMBL" id="MBF4762310.1"/>
    </source>
</evidence>
<protein>
    <submittedName>
        <fullName evidence="2">Uncharacterized protein</fullName>
    </submittedName>
</protein>
<keyword evidence="1" id="KW-0812">Transmembrane</keyword>
<keyword evidence="3" id="KW-1185">Reference proteome</keyword>
<comment type="caution">
    <text evidence="2">The sequence shown here is derived from an EMBL/GenBank/DDBJ whole genome shotgun (WGS) entry which is preliminary data.</text>
</comment>
<sequence length="103" mass="10601">MGLDRVTDISVIVLGLLYVGLGVAETIRVLTSGDGGLAFWFGSLVGGGTTVLAGQALRRRPRLSAWLVTVGGAAGVLATAWTLLVPVFAVVVIVLAWQRATAP</sequence>
<feature type="transmembrane region" description="Helical" evidence="1">
    <location>
        <begin position="37"/>
        <end position="57"/>
    </location>
</feature>
<dbReference type="EMBL" id="JADKPN010000001">
    <property type="protein sequence ID" value="MBF4762310.1"/>
    <property type="molecule type" value="Genomic_DNA"/>
</dbReference>
<feature type="transmembrane region" description="Helical" evidence="1">
    <location>
        <begin position="64"/>
        <end position="97"/>
    </location>
</feature>
<proteinExistence type="predicted"/>
<keyword evidence="1" id="KW-0472">Membrane</keyword>
<dbReference type="AlphaFoldDB" id="A0A930VE59"/>
<keyword evidence="1" id="KW-1133">Transmembrane helix</keyword>
<dbReference type="Proteomes" id="UP000640489">
    <property type="component" value="Unassembled WGS sequence"/>
</dbReference>
<accession>A0A930VE59</accession>
<organism evidence="2 3">
    <name type="scientific">Nocardioides islandensis</name>
    <dbReference type="NCBI Taxonomy" id="433663"/>
    <lineage>
        <taxon>Bacteria</taxon>
        <taxon>Bacillati</taxon>
        <taxon>Actinomycetota</taxon>
        <taxon>Actinomycetes</taxon>
        <taxon>Propionibacteriales</taxon>
        <taxon>Nocardioidaceae</taxon>
        <taxon>Nocardioides</taxon>
    </lineage>
</organism>
<evidence type="ECO:0000313" key="3">
    <source>
        <dbReference type="Proteomes" id="UP000640489"/>
    </source>
</evidence>
<gene>
    <name evidence="2" type="ORF">ISU07_04160</name>
</gene>